<gene>
    <name evidence="1" type="primary">ORF100260</name>
</gene>
<dbReference type="EMBL" id="HACG01029645">
    <property type="protein sequence ID" value="CEK76510.1"/>
    <property type="molecule type" value="Transcribed_RNA"/>
</dbReference>
<organism evidence="1">
    <name type="scientific">Arion vulgaris</name>
    <dbReference type="NCBI Taxonomy" id="1028688"/>
    <lineage>
        <taxon>Eukaryota</taxon>
        <taxon>Metazoa</taxon>
        <taxon>Spiralia</taxon>
        <taxon>Lophotrochozoa</taxon>
        <taxon>Mollusca</taxon>
        <taxon>Gastropoda</taxon>
        <taxon>Heterobranchia</taxon>
        <taxon>Euthyneura</taxon>
        <taxon>Panpulmonata</taxon>
        <taxon>Eupulmonata</taxon>
        <taxon>Stylommatophora</taxon>
        <taxon>Helicina</taxon>
        <taxon>Arionoidea</taxon>
        <taxon>Arionidae</taxon>
        <taxon>Arion</taxon>
    </lineage>
</organism>
<reference evidence="1" key="1">
    <citation type="submission" date="2014-12" db="EMBL/GenBank/DDBJ databases">
        <title>Insight into the proteome of Arion vulgaris.</title>
        <authorList>
            <person name="Aradska J."/>
            <person name="Bulat T."/>
            <person name="Smidak R."/>
            <person name="Sarate P."/>
            <person name="Gangsoo J."/>
            <person name="Sialana F."/>
            <person name="Bilban M."/>
            <person name="Lubec G."/>
        </authorList>
    </citation>
    <scope>NUCLEOTIDE SEQUENCE</scope>
    <source>
        <tissue evidence="1">Skin</tissue>
    </source>
</reference>
<protein>
    <submittedName>
        <fullName evidence="1">Uncharacterized protein</fullName>
    </submittedName>
</protein>
<feature type="non-terminal residue" evidence="1">
    <location>
        <position position="100"/>
    </location>
</feature>
<dbReference type="AlphaFoldDB" id="A0A0B7A974"/>
<proteinExistence type="predicted"/>
<name>A0A0B7A974_9EUPU</name>
<sequence>MLPLSYTTLKSSITGSNDSQQQAVWLYHFSDQCLHLALGWGCSQQTLPVCCMYIQYFEVSFADVFLMNEEPSHTFFARNQLSIQTIFRDLTIFHQVHICQ</sequence>
<accession>A0A0B7A974</accession>
<evidence type="ECO:0000313" key="1">
    <source>
        <dbReference type="EMBL" id="CEK76510.1"/>
    </source>
</evidence>